<dbReference type="GO" id="GO:0006235">
    <property type="term" value="P:dTTP biosynthetic process"/>
    <property type="evidence" value="ECO:0007669"/>
    <property type="project" value="TreeGrafter"/>
</dbReference>
<dbReference type="PROSITE" id="PS01331">
    <property type="entry name" value="THYMIDYLATE_KINASE"/>
    <property type="match status" value="1"/>
</dbReference>
<dbReference type="SUPFAM" id="SSF52540">
    <property type="entry name" value="P-loop containing nucleoside triphosphate hydrolases"/>
    <property type="match status" value="1"/>
</dbReference>
<dbReference type="PANTHER" id="PTHR10344:SF4">
    <property type="entry name" value="UMP-CMP KINASE 2, MITOCHONDRIAL"/>
    <property type="match status" value="1"/>
</dbReference>
<dbReference type="CDD" id="cd01672">
    <property type="entry name" value="TMPK"/>
    <property type="match status" value="1"/>
</dbReference>
<dbReference type="GO" id="GO:0005524">
    <property type="term" value="F:ATP binding"/>
    <property type="evidence" value="ECO:0007669"/>
    <property type="project" value="UniProtKB-KW"/>
</dbReference>
<evidence type="ECO:0000313" key="10">
    <source>
        <dbReference type="EMBL" id="SVB44237.1"/>
    </source>
</evidence>
<proteinExistence type="inferred from homology"/>
<feature type="non-terminal residue" evidence="10">
    <location>
        <position position="183"/>
    </location>
</feature>
<name>A0A382E315_9ZZZZ</name>
<evidence type="ECO:0000256" key="4">
    <source>
        <dbReference type="ARBA" id="ARBA00022727"/>
    </source>
</evidence>
<dbReference type="GO" id="GO:0006227">
    <property type="term" value="P:dUDP biosynthetic process"/>
    <property type="evidence" value="ECO:0007669"/>
    <property type="project" value="TreeGrafter"/>
</dbReference>
<dbReference type="InterPro" id="IPR027417">
    <property type="entry name" value="P-loop_NTPase"/>
</dbReference>
<dbReference type="GO" id="GO:0005829">
    <property type="term" value="C:cytosol"/>
    <property type="evidence" value="ECO:0007669"/>
    <property type="project" value="TreeGrafter"/>
</dbReference>
<feature type="domain" description="Thymidylate kinase-like" evidence="9">
    <location>
        <begin position="35"/>
        <end position="174"/>
    </location>
</feature>
<accession>A0A382E315</accession>
<sequence>MISNKNIKKNPKLFNLPEDGKSSKSILKKGLLITFEGGEGSGKSTQSKRLVKKLVDSGINSIALHEPGNTPLGEQIRRWVKNNKSKNAIAETYLFCAARAELCKSVIEPALKNGITVIVDRFIHSTLAYQGYGKGVSLEIIKELNQITTNNLNPDLTILLDMNPSITGERINKNINIEFTLSS</sequence>
<evidence type="ECO:0000256" key="3">
    <source>
        <dbReference type="ARBA" id="ARBA00022679"/>
    </source>
</evidence>
<evidence type="ECO:0000256" key="8">
    <source>
        <dbReference type="ARBA" id="ARBA00048743"/>
    </source>
</evidence>
<protein>
    <recommendedName>
        <fullName evidence="2">dTMP kinase</fullName>
        <ecNumber evidence="2">2.7.4.9</ecNumber>
    </recommendedName>
</protein>
<dbReference type="NCBIfam" id="TIGR00041">
    <property type="entry name" value="DTMP_kinase"/>
    <property type="match status" value="1"/>
</dbReference>
<dbReference type="GO" id="GO:0004798">
    <property type="term" value="F:dTMP kinase activity"/>
    <property type="evidence" value="ECO:0007669"/>
    <property type="project" value="UniProtKB-EC"/>
</dbReference>
<dbReference type="PANTHER" id="PTHR10344">
    <property type="entry name" value="THYMIDYLATE KINASE"/>
    <property type="match status" value="1"/>
</dbReference>
<dbReference type="AlphaFoldDB" id="A0A382E315"/>
<comment type="catalytic activity">
    <reaction evidence="8">
        <text>dTMP + ATP = dTDP + ADP</text>
        <dbReference type="Rhea" id="RHEA:13517"/>
        <dbReference type="ChEBI" id="CHEBI:30616"/>
        <dbReference type="ChEBI" id="CHEBI:58369"/>
        <dbReference type="ChEBI" id="CHEBI:63528"/>
        <dbReference type="ChEBI" id="CHEBI:456216"/>
        <dbReference type="EC" id="2.7.4.9"/>
    </reaction>
</comment>
<keyword evidence="7" id="KW-0067">ATP-binding</keyword>
<dbReference type="InterPro" id="IPR039430">
    <property type="entry name" value="Thymidylate_kin-like_dom"/>
</dbReference>
<evidence type="ECO:0000256" key="5">
    <source>
        <dbReference type="ARBA" id="ARBA00022741"/>
    </source>
</evidence>
<dbReference type="InterPro" id="IPR018094">
    <property type="entry name" value="Thymidylate_kinase"/>
</dbReference>
<comment type="similarity">
    <text evidence="1">Belongs to the thymidylate kinase family.</text>
</comment>
<evidence type="ECO:0000256" key="1">
    <source>
        <dbReference type="ARBA" id="ARBA00009776"/>
    </source>
</evidence>
<evidence type="ECO:0000256" key="6">
    <source>
        <dbReference type="ARBA" id="ARBA00022777"/>
    </source>
</evidence>
<evidence type="ECO:0000259" key="9">
    <source>
        <dbReference type="Pfam" id="PF02223"/>
    </source>
</evidence>
<keyword evidence="3" id="KW-0808">Transferase</keyword>
<keyword evidence="5" id="KW-0547">Nucleotide-binding</keyword>
<keyword evidence="4" id="KW-0545">Nucleotide biosynthesis</keyword>
<dbReference type="Gene3D" id="3.40.50.300">
    <property type="entry name" value="P-loop containing nucleotide triphosphate hydrolases"/>
    <property type="match status" value="1"/>
</dbReference>
<dbReference type="InterPro" id="IPR018095">
    <property type="entry name" value="Thymidylate_kin_CS"/>
</dbReference>
<dbReference type="GO" id="GO:0006233">
    <property type="term" value="P:dTDP biosynthetic process"/>
    <property type="evidence" value="ECO:0007669"/>
    <property type="project" value="InterPro"/>
</dbReference>
<evidence type="ECO:0000256" key="2">
    <source>
        <dbReference type="ARBA" id="ARBA00012980"/>
    </source>
</evidence>
<dbReference type="HAMAP" id="MF_00165">
    <property type="entry name" value="Thymidylate_kinase"/>
    <property type="match status" value="1"/>
</dbReference>
<dbReference type="EC" id="2.7.4.9" evidence="2"/>
<reference evidence="10" key="1">
    <citation type="submission" date="2018-05" db="EMBL/GenBank/DDBJ databases">
        <authorList>
            <person name="Lanie J.A."/>
            <person name="Ng W.-L."/>
            <person name="Kazmierczak K.M."/>
            <person name="Andrzejewski T.M."/>
            <person name="Davidsen T.M."/>
            <person name="Wayne K.J."/>
            <person name="Tettelin H."/>
            <person name="Glass J.I."/>
            <person name="Rusch D."/>
            <person name="Podicherti R."/>
            <person name="Tsui H.-C.T."/>
            <person name="Winkler M.E."/>
        </authorList>
    </citation>
    <scope>NUCLEOTIDE SEQUENCE</scope>
</reference>
<organism evidence="10">
    <name type="scientific">marine metagenome</name>
    <dbReference type="NCBI Taxonomy" id="408172"/>
    <lineage>
        <taxon>unclassified sequences</taxon>
        <taxon>metagenomes</taxon>
        <taxon>ecological metagenomes</taxon>
    </lineage>
</organism>
<dbReference type="Pfam" id="PF02223">
    <property type="entry name" value="Thymidylate_kin"/>
    <property type="match status" value="1"/>
</dbReference>
<dbReference type="EMBL" id="UINC01042083">
    <property type="protein sequence ID" value="SVB44237.1"/>
    <property type="molecule type" value="Genomic_DNA"/>
</dbReference>
<keyword evidence="6" id="KW-0418">Kinase</keyword>
<evidence type="ECO:0000256" key="7">
    <source>
        <dbReference type="ARBA" id="ARBA00022840"/>
    </source>
</evidence>
<gene>
    <name evidence="10" type="ORF">METZ01_LOCUS197091</name>
</gene>